<dbReference type="Ensembl" id="ENSPTRT00000099899.1">
    <property type="protein sequence ID" value="ENSPTRP00000083152.1"/>
    <property type="gene ID" value="ENSPTRG00000010279.6"/>
</dbReference>
<accession>A0A2J8JQT3</accession>
<sequence length="68" mass="6960">MNLPPDRPGLLSLSVSPEVETTPPALASGLPCALPWTVGCSGSDAVTALSPSLRGLACICSILWDPAW</sequence>
<dbReference type="GeneTree" id="ENSGT00940000162148"/>
<evidence type="ECO:0000313" key="2">
    <source>
        <dbReference type="Proteomes" id="UP000002277"/>
    </source>
</evidence>
<reference evidence="1 2" key="1">
    <citation type="journal article" date="2005" name="Nature">
        <title>Initial sequence of the chimpanzee genome and comparison with the human genome.</title>
        <authorList>
            <consortium name="Chimpanzee sequencing and analysis consortium"/>
        </authorList>
    </citation>
    <scope>NUCLEOTIDE SEQUENCE [LARGE SCALE GENOMIC DNA]</scope>
</reference>
<evidence type="ECO:0000313" key="3">
    <source>
        <dbReference type="VGNC" id="VGNC:2421"/>
    </source>
</evidence>
<dbReference type="VGNC" id="VGNC:2421">
    <property type="gene designation" value="ZFR2"/>
</dbReference>
<gene>
    <name evidence="1 3" type="primary">ZFR2</name>
</gene>
<proteinExistence type="predicted"/>
<protein>
    <submittedName>
        <fullName evidence="1">Zinc finger RNA binding protein 2</fullName>
    </submittedName>
</protein>
<dbReference type="Bgee" id="ENSPTRG00000010279">
    <property type="expression patterns" value="Expressed in pituitary gland and 14 other cell types or tissues"/>
</dbReference>
<organism evidence="1 2">
    <name type="scientific">Pan troglodytes</name>
    <name type="common">Chimpanzee</name>
    <dbReference type="NCBI Taxonomy" id="9598"/>
    <lineage>
        <taxon>Eukaryota</taxon>
        <taxon>Metazoa</taxon>
        <taxon>Chordata</taxon>
        <taxon>Craniata</taxon>
        <taxon>Vertebrata</taxon>
        <taxon>Euteleostomi</taxon>
        <taxon>Mammalia</taxon>
        <taxon>Eutheria</taxon>
        <taxon>Euarchontoglires</taxon>
        <taxon>Primates</taxon>
        <taxon>Haplorrhini</taxon>
        <taxon>Catarrhini</taxon>
        <taxon>Hominidae</taxon>
        <taxon>Pan</taxon>
    </lineage>
</organism>
<name>A0A2J8JQT3_PANTR</name>
<dbReference type="AlphaFoldDB" id="A0A2J8JQT3"/>
<dbReference type="EMBL" id="AACZ04058072">
    <property type="status" value="NOT_ANNOTATED_CDS"/>
    <property type="molecule type" value="Genomic_DNA"/>
</dbReference>
<keyword evidence="2" id="KW-1185">Reference proteome</keyword>
<accession>A0A2I3T1R5</accession>
<reference evidence="1" key="2">
    <citation type="submission" date="2025-08" db="UniProtKB">
        <authorList>
            <consortium name="Ensembl"/>
        </authorList>
    </citation>
    <scope>IDENTIFICATION</scope>
</reference>
<dbReference type="Proteomes" id="UP000002277">
    <property type="component" value="Chromosome 19"/>
</dbReference>
<reference evidence="1" key="3">
    <citation type="submission" date="2025-09" db="UniProtKB">
        <authorList>
            <consortium name="Ensembl"/>
        </authorList>
    </citation>
    <scope>IDENTIFICATION</scope>
</reference>
<evidence type="ECO:0000313" key="1">
    <source>
        <dbReference type="Ensembl" id="ENSPTRP00000083152.1"/>
    </source>
</evidence>